<dbReference type="EMBL" id="UGSO01000002">
    <property type="protein sequence ID" value="SUE06679.1"/>
    <property type="molecule type" value="Genomic_DNA"/>
</dbReference>
<reference evidence="3 4" key="1">
    <citation type="submission" date="2018-06" db="EMBL/GenBank/DDBJ databases">
        <authorList>
            <consortium name="Pathogen Informatics"/>
            <person name="Doyle S."/>
        </authorList>
    </citation>
    <scope>NUCLEOTIDE SEQUENCE [LARGE SCALE GENOMIC DNA]</scope>
    <source>
        <strain evidence="3 4">NCTC9381</strain>
    </source>
</reference>
<protein>
    <submittedName>
        <fullName evidence="3">Uncharacterized protein</fullName>
    </submittedName>
</protein>
<gene>
    <name evidence="3" type="ORF">NCTC9381_05541</name>
</gene>
<proteinExistence type="predicted"/>
<feature type="chain" id="PRO_5017044649" evidence="2">
    <location>
        <begin position="20"/>
        <end position="139"/>
    </location>
</feature>
<evidence type="ECO:0000313" key="3">
    <source>
        <dbReference type="EMBL" id="SUE06679.1"/>
    </source>
</evidence>
<dbReference type="Proteomes" id="UP000254640">
    <property type="component" value="Unassembled WGS sequence"/>
</dbReference>
<sequence length="139" mass="14886">MKKLLCATVLAILPMTTLAASVFTLQSQDFSDNALLDKKFAGANKSNPSCTGENISPRIELVCDSGGHPQSGSSDDRPGRGPKGSALPTWWPITFPPAARHLRRGALTKGKDYTGGKKYPRDAALLWSLSACRQWAASL</sequence>
<evidence type="ECO:0000256" key="2">
    <source>
        <dbReference type="SAM" id="SignalP"/>
    </source>
</evidence>
<evidence type="ECO:0000313" key="4">
    <source>
        <dbReference type="Proteomes" id="UP000254640"/>
    </source>
</evidence>
<accession>A0A379LRB8</accession>
<keyword evidence="2" id="KW-0732">Signal</keyword>
<name>A0A379LRB8_ENTAG</name>
<feature type="signal peptide" evidence="2">
    <location>
        <begin position="1"/>
        <end position="19"/>
    </location>
</feature>
<feature type="region of interest" description="Disordered" evidence="1">
    <location>
        <begin position="61"/>
        <end position="91"/>
    </location>
</feature>
<organism evidence="3 4">
    <name type="scientific">Enterobacter agglomerans</name>
    <name type="common">Erwinia herbicola</name>
    <name type="synonym">Pantoea agglomerans</name>
    <dbReference type="NCBI Taxonomy" id="549"/>
    <lineage>
        <taxon>Bacteria</taxon>
        <taxon>Pseudomonadati</taxon>
        <taxon>Pseudomonadota</taxon>
        <taxon>Gammaproteobacteria</taxon>
        <taxon>Enterobacterales</taxon>
        <taxon>Erwiniaceae</taxon>
        <taxon>Pantoea</taxon>
        <taxon>Pantoea agglomerans group</taxon>
    </lineage>
</organism>
<dbReference type="AlphaFoldDB" id="A0A379LRB8"/>
<evidence type="ECO:0000256" key="1">
    <source>
        <dbReference type="SAM" id="MobiDB-lite"/>
    </source>
</evidence>
<keyword evidence="4" id="KW-1185">Reference proteome</keyword>